<dbReference type="EMBL" id="JAAPAO010002392">
    <property type="protein sequence ID" value="KAF4647755.1"/>
    <property type="molecule type" value="Genomic_DNA"/>
</dbReference>
<dbReference type="InterPro" id="IPR012337">
    <property type="entry name" value="RNaseH-like_sf"/>
</dbReference>
<accession>A0A7J6KKF2</accession>
<dbReference type="SUPFAM" id="SSF53098">
    <property type="entry name" value="Ribonuclease H-like"/>
    <property type="match status" value="1"/>
</dbReference>
<dbReference type="AlphaFoldDB" id="A0A7J6KKF2"/>
<proteinExistence type="predicted"/>
<comment type="caution">
    <text evidence="2">The sequence shown here is derived from an EMBL/GenBank/DDBJ whole genome shotgun (WGS) entry which is preliminary data.</text>
</comment>
<evidence type="ECO:0008006" key="4">
    <source>
        <dbReference type="Google" id="ProtNLM"/>
    </source>
</evidence>
<organism evidence="2 3">
    <name type="scientific">Perkinsus chesapeaki</name>
    <name type="common">Clam parasite</name>
    <name type="synonym">Perkinsus andrewsi</name>
    <dbReference type="NCBI Taxonomy" id="330153"/>
    <lineage>
        <taxon>Eukaryota</taxon>
        <taxon>Sar</taxon>
        <taxon>Alveolata</taxon>
        <taxon>Perkinsozoa</taxon>
        <taxon>Perkinsea</taxon>
        <taxon>Perkinsida</taxon>
        <taxon>Perkinsidae</taxon>
        <taxon>Perkinsus</taxon>
    </lineage>
</organism>
<reference evidence="2 3" key="1">
    <citation type="submission" date="2020-04" db="EMBL/GenBank/DDBJ databases">
        <title>Perkinsus chesapeaki whole genome sequence.</title>
        <authorList>
            <person name="Bogema D.R."/>
        </authorList>
    </citation>
    <scope>NUCLEOTIDE SEQUENCE [LARGE SCALE GENOMIC DNA]</scope>
    <source>
        <strain evidence="2">ATCC PRA-425</strain>
    </source>
</reference>
<dbReference type="InterPro" id="IPR036397">
    <property type="entry name" value="RNaseH_sf"/>
</dbReference>
<evidence type="ECO:0000313" key="2">
    <source>
        <dbReference type="EMBL" id="KAF4647755.1"/>
    </source>
</evidence>
<dbReference type="Proteomes" id="UP000591131">
    <property type="component" value="Unassembled WGS sequence"/>
</dbReference>
<evidence type="ECO:0000313" key="3">
    <source>
        <dbReference type="Proteomes" id="UP000591131"/>
    </source>
</evidence>
<feature type="region of interest" description="Disordered" evidence="1">
    <location>
        <begin position="246"/>
        <end position="268"/>
    </location>
</feature>
<protein>
    <recommendedName>
        <fullName evidence="4">Integrase catalytic domain-containing protein</fullName>
    </recommendedName>
</protein>
<evidence type="ECO:0000256" key="1">
    <source>
        <dbReference type="SAM" id="MobiDB-lite"/>
    </source>
</evidence>
<keyword evidence="3" id="KW-1185">Reference proteome</keyword>
<name>A0A7J6KKF2_PERCH</name>
<sequence length="268" mass="30371">VYLKEIGAKHSTSLPYSPVSVIEQLNRTILQKVQIAYNSPVWTRLTLIAIIDEILWSLRSTPSSVHQVEPYKLIFGRDPHHQRQLSVSERLVQTEHVSDVLGERRARALLNQPEPPRYEAGEIVFVKAHKCDRACKIGLKWMQMTVLHQRGWKLVLMTQSTNGPKIVERHTRECVRVPDALKSHMDRAQAPPQRHAKERAERAVGRGVGLPVQRELHGALNPDAQLAAPPQAQVQPPVADVEQVLRSPSPLRTRSGRRITAPRRFGFD</sequence>
<feature type="non-terminal residue" evidence="2">
    <location>
        <position position="1"/>
    </location>
</feature>
<dbReference type="GO" id="GO:0003676">
    <property type="term" value="F:nucleic acid binding"/>
    <property type="evidence" value="ECO:0007669"/>
    <property type="project" value="InterPro"/>
</dbReference>
<gene>
    <name evidence="2" type="ORF">FOL47_004175</name>
</gene>
<dbReference type="Gene3D" id="3.30.420.10">
    <property type="entry name" value="Ribonuclease H-like superfamily/Ribonuclease H"/>
    <property type="match status" value="1"/>
</dbReference>